<evidence type="ECO:0000313" key="2">
    <source>
        <dbReference type="Proteomes" id="UP000054350"/>
    </source>
</evidence>
<name>A0A0L0T4Q1_ALLM3</name>
<reference evidence="2" key="2">
    <citation type="submission" date="2009-11" db="EMBL/GenBank/DDBJ databases">
        <title>The Genome Sequence of Allomyces macrogynus strain ATCC 38327.</title>
        <authorList>
            <consortium name="The Broad Institute Genome Sequencing Platform"/>
            <person name="Russ C."/>
            <person name="Cuomo C."/>
            <person name="Shea T."/>
            <person name="Young S.K."/>
            <person name="Zeng Q."/>
            <person name="Koehrsen M."/>
            <person name="Haas B."/>
            <person name="Borodovsky M."/>
            <person name="Guigo R."/>
            <person name="Alvarado L."/>
            <person name="Berlin A."/>
            <person name="Borenstein D."/>
            <person name="Chen Z."/>
            <person name="Engels R."/>
            <person name="Freedman E."/>
            <person name="Gellesch M."/>
            <person name="Goldberg J."/>
            <person name="Griggs A."/>
            <person name="Gujja S."/>
            <person name="Heiman D."/>
            <person name="Hepburn T."/>
            <person name="Howarth C."/>
            <person name="Jen D."/>
            <person name="Larson L."/>
            <person name="Lewis B."/>
            <person name="Mehta T."/>
            <person name="Park D."/>
            <person name="Pearson M."/>
            <person name="Roberts A."/>
            <person name="Saif S."/>
            <person name="Shenoy N."/>
            <person name="Sisk P."/>
            <person name="Stolte C."/>
            <person name="Sykes S."/>
            <person name="Walk T."/>
            <person name="White J."/>
            <person name="Yandava C."/>
            <person name="Burger G."/>
            <person name="Gray M.W."/>
            <person name="Holland P.W.H."/>
            <person name="King N."/>
            <person name="Lang F.B.F."/>
            <person name="Roger A.J."/>
            <person name="Ruiz-Trillo I."/>
            <person name="Lander E."/>
            <person name="Nusbaum C."/>
        </authorList>
    </citation>
    <scope>NUCLEOTIDE SEQUENCE [LARGE SCALE GENOMIC DNA]</scope>
    <source>
        <strain evidence="2">ATCC 38327</strain>
    </source>
</reference>
<dbReference type="AlphaFoldDB" id="A0A0L0T4Q1"/>
<dbReference type="Gene3D" id="3.40.50.20">
    <property type="match status" value="1"/>
</dbReference>
<protein>
    <submittedName>
        <fullName evidence="1">Uncharacterized protein</fullName>
    </submittedName>
</protein>
<gene>
    <name evidence="1" type="ORF">AMAG_14270</name>
</gene>
<dbReference type="VEuPathDB" id="FungiDB:AMAG_14270"/>
<evidence type="ECO:0000313" key="1">
    <source>
        <dbReference type="EMBL" id="KNE69725.1"/>
    </source>
</evidence>
<dbReference type="Proteomes" id="UP000054350">
    <property type="component" value="Unassembled WGS sequence"/>
</dbReference>
<reference evidence="1 2" key="1">
    <citation type="submission" date="2009-11" db="EMBL/GenBank/DDBJ databases">
        <title>Annotation of Allomyces macrogynus ATCC 38327.</title>
        <authorList>
            <consortium name="The Broad Institute Genome Sequencing Platform"/>
            <person name="Russ C."/>
            <person name="Cuomo C."/>
            <person name="Burger G."/>
            <person name="Gray M.W."/>
            <person name="Holland P.W.H."/>
            <person name="King N."/>
            <person name="Lang F.B.F."/>
            <person name="Roger A.J."/>
            <person name="Ruiz-Trillo I."/>
            <person name="Young S.K."/>
            <person name="Zeng Q."/>
            <person name="Gargeya S."/>
            <person name="Fitzgerald M."/>
            <person name="Haas B."/>
            <person name="Abouelleil A."/>
            <person name="Alvarado L."/>
            <person name="Arachchi H.M."/>
            <person name="Berlin A."/>
            <person name="Chapman S.B."/>
            <person name="Gearin G."/>
            <person name="Goldberg J."/>
            <person name="Griggs A."/>
            <person name="Gujja S."/>
            <person name="Hansen M."/>
            <person name="Heiman D."/>
            <person name="Howarth C."/>
            <person name="Larimer J."/>
            <person name="Lui A."/>
            <person name="MacDonald P.J.P."/>
            <person name="McCowen C."/>
            <person name="Montmayeur A."/>
            <person name="Murphy C."/>
            <person name="Neiman D."/>
            <person name="Pearson M."/>
            <person name="Priest M."/>
            <person name="Roberts A."/>
            <person name="Saif S."/>
            <person name="Shea T."/>
            <person name="Sisk P."/>
            <person name="Stolte C."/>
            <person name="Sykes S."/>
            <person name="Wortman J."/>
            <person name="Nusbaum C."/>
            <person name="Birren B."/>
        </authorList>
    </citation>
    <scope>NUCLEOTIDE SEQUENCE [LARGE SCALE GENOMIC DNA]</scope>
    <source>
        <strain evidence="1 2">ATCC 38327</strain>
    </source>
</reference>
<dbReference type="EMBL" id="GG745362">
    <property type="protein sequence ID" value="KNE69725.1"/>
    <property type="molecule type" value="Genomic_DNA"/>
</dbReference>
<sequence>MTALNFLILDDADSQSVAGSVSFSSFVDPSVDANLFIITSRKAGVSATNKQQCIAYVELKCPTLDGSVEMIARGWHNEHTIYRIYCRQEDFLLRAAHLRWLLGIREGMEPENTS</sequence>
<organism evidence="1 2">
    <name type="scientific">Allomyces macrogynus (strain ATCC 38327)</name>
    <name type="common">Allomyces javanicus var. macrogynus</name>
    <dbReference type="NCBI Taxonomy" id="578462"/>
    <lineage>
        <taxon>Eukaryota</taxon>
        <taxon>Fungi</taxon>
        <taxon>Fungi incertae sedis</taxon>
        <taxon>Blastocladiomycota</taxon>
        <taxon>Blastocladiomycetes</taxon>
        <taxon>Blastocladiales</taxon>
        <taxon>Blastocladiaceae</taxon>
        <taxon>Allomyces</taxon>
    </lineage>
</organism>
<keyword evidence="2" id="KW-1185">Reference proteome</keyword>
<proteinExistence type="predicted"/>
<accession>A0A0L0T4Q1</accession>
<dbReference type="OrthoDB" id="9975115at2759"/>